<dbReference type="OrthoDB" id="9805601at2"/>
<dbReference type="InterPro" id="IPR003439">
    <property type="entry name" value="ABC_transporter-like_ATP-bd"/>
</dbReference>
<evidence type="ECO:0000256" key="2">
    <source>
        <dbReference type="ARBA" id="ARBA00022448"/>
    </source>
</evidence>
<dbReference type="PANTHER" id="PTHR42794:SF2">
    <property type="entry name" value="ABC TRANSPORTER ATP-BINDING PROTEIN"/>
    <property type="match status" value="1"/>
</dbReference>
<dbReference type="STRING" id="46914.JP75_11000"/>
<dbReference type="GO" id="GO:0016887">
    <property type="term" value="F:ATP hydrolysis activity"/>
    <property type="evidence" value="ECO:0007669"/>
    <property type="project" value="InterPro"/>
</dbReference>
<comment type="caution">
    <text evidence="6">The sequence shown here is derived from an EMBL/GenBank/DDBJ whole genome shotgun (WGS) entry which is preliminary data.</text>
</comment>
<keyword evidence="3" id="KW-0547">Nucleotide-binding</keyword>
<dbReference type="PANTHER" id="PTHR42794">
    <property type="entry name" value="HEMIN IMPORT ATP-BINDING PROTEIN HMUV"/>
    <property type="match status" value="1"/>
</dbReference>
<evidence type="ECO:0000256" key="4">
    <source>
        <dbReference type="ARBA" id="ARBA00022840"/>
    </source>
</evidence>
<dbReference type="SUPFAM" id="SSF52540">
    <property type="entry name" value="P-loop containing nucleoside triphosphate hydrolases"/>
    <property type="match status" value="1"/>
</dbReference>
<keyword evidence="4" id="KW-0067">ATP-binding</keyword>
<accession>A0A087M2K5</accession>
<dbReference type="PROSITE" id="PS50893">
    <property type="entry name" value="ABC_TRANSPORTER_2"/>
    <property type="match status" value="1"/>
</dbReference>
<dbReference type="InterPro" id="IPR003593">
    <property type="entry name" value="AAA+_ATPase"/>
</dbReference>
<reference evidence="6 7" key="1">
    <citation type="submission" date="2014-08" db="EMBL/GenBank/DDBJ databases">
        <authorList>
            <person name="Hassan Y.I."/>
            <person name="Lepp D."/>
            <person name="Zhou T."/>
        </authorList>
    </citation>
    <scope>NUCLEOTIDE SEQUENCE [LARGE SCALE GENOMIC DNA]</scope>
    <source>
        <strain evidence="6 7">IFO13584</strain>
    </source>
</reference>
<evidence type="ECO:0000313" key="7">
    <source>
        <dbReference type="Proteomes" id="UP000028981"/>
    </source>
</evidence>
<keyword evidence="7" id="KW-1185">Reference proteome</keyword>
<dbReference type="Pfam" id="PF00005">
    <property type="entry name" value="ABC_tran"/>
    <property type="match status" value="1"/>
</dbReference>
<proteinExistence type="inferred from homology"/>
<evidence type="ECO:0000259" key="5">
    <source>
        <dbReference type="PROSITE" id="PS50893"/>
    </source>
</evidence>
<dbReference type="CDD" id="cd03214">
    <property type="entry name" value="ABC_Iron-Siderophores_B12_Hemin"/>
    <property type="match status" value="1"/>
</dbReference>
<comment type="similarity">
    <text evidence="1">Belongs to the ABC transporter superfamily.</text>
</comment>
<evidence type="ECO:0000313" key="6">
    <source>
        <dbReference type="EMBL" id="KFL31108.1"/>
    </source>
</evidence>
<dbReference type="GO" id="GO:0005524">
    <property type="term" value="F:ATP binding"/>
    <property type="evidence" value="ECO:0007669"/>
    <property type="project" value="UniProtKB-KW"/>
</dbReference>
<dbReference type="FunFam" id="3.40.50.300:FF:000134">
    <property type="entry name" value="Iron-enterobactin ABC transporter ATP-binding protein"/>
    <property type="match status" value="1"/>
</dbReference>
<feature type="domain" description="ABC transporter" evidence="5">
    <location>
        <begin position="4"/>
        <end position="240"/>
    </location>
</feature>
<dbReference type="EMBL" id="JQGC01000008">
    <property type="protein sequence ID" value="KFL31108.1"/>
    <property type="molecule type" value="Genomic_DNA"/>
</dbReference>
<dbReference type="AlphaFoldDB" id="A0A087M2K5"/>
<name>A0A087M2K5_9HYPH</name>
<dbReference type="SMART" id="SM00382">
    <property type="entry name" value="AAA"/>
    <property type="match status" value="1"/>
</dbReference>
<keyword evidence="2" id="KW-0813">Transport</keyword>
<dbReference type="InterPro" id="IPR027417">
    <property type="entry name" value="P-loop_NTPase"/>
</dbReference>
<dbReference type="Proteomes" id="UP000028981">
    <property type="component" value="Unassembled WGS sequence"/>
</dbReference>
<gene>
    <name evidence="6" type="ORF">JP75_11000</name>
</gene>
<evidence type="ECO:0000256" key="3">
    <source>
        <dbReference type="ARBA" id="ARBA00022741"/>
    </source>
</evidence>
<sequence>MEGLRVGGVNIRRGGRNIVAGAQFSAPAGKVTGLVGPNGAGKSTLISAIVGIERPEAGELTFEGANLVAMGRRERAGICAYVEQSASTEERLSVADVVALGRIPHLPAWAVGLGTDDETVVAEALEKVGMARFAGRQFSTLSGGEQQRVHIARALAQEPKLLVLDEPTSHLDIRAQLQVLHLLGGLAKAGGTVLLALHDLNLALRFCDWLVVLDAGQVVAEGRPAEVLREDLLASVYGVYARLIEGPGGPVIAYEGTV</sequence>
<organism evidence="6 7">
    <name type="scientific">Devosia riboflavina</name>
    <dbReference type="NCBI Taxonomy" id="46914"/>
    <lineage>
        <taxon>Bacteria</taxon>
        <taxon>Pseudomonadati</taxon>
        <taxon>Pseudomonadota</taxon>
        <taxon>Alphaproteobacteria</taxon>
        <taxon>Hyphomicrobiales</taxon>
        <taxon>Devosiaceae</taxon>
        <taxon>Devosia</taxon>
    </lineage>
</organism>
<evidence type="ECO:0000256" key="1">
    <source>
        <dbReference type="ARBA" id="ARBA00005417"/>
    </source>
</evidence>
<protein>
    <recommendedName>
        <fullName evidence="5">ABC transporter domain-containing protein</fullName>
    </recommendedName>
</protein>
<dbReference type="Gene3D" id="3.40.50.300">
    <property type="entry name" value="P-loop containing nucleotide triphosphate hydrolases"/>
    <property type="match status" value="1"/>
</dbReference>